<dbReference type="PANTHER" id="PTHR46683">
    <property type="entry name" value="OROTATE PHOSPHORIBOSYLTRANSFERASE 1-RELATED"/>
    <property type="match status" value="1"/>
</dbReference>
<dbReference type="Gene3D" id="1.10.260.40">
    <property type="entry name" value="lambda repressor-like DNA-binding domains"/>
    <property type="match status" value="1"/>
</dbReference>
<reference evidence="10" key="1">
    <citation type="submission" date="2019-08" db="EMBL/GenBank/DDBJ databases">
        <authorList>
            <person name="Kucharzyk K."/>
            <person name="Murdoch R.W."/>
            <person name="Higgins S."/>
            <person name="Loffler F."/>
        </authorList>
    </citation>
    <scope>NUCLEOTIDE SEQUENCE</scope>
</reference>
<comment type="function">
    <text evidence="1">Catalyzes the transfer of a ribosyl phosphate group from 5-phosphoribose 1-diphosphate to orotate, leading to the formation of orotidine monophosphate (OMP).</text>
</comment>
<dbReference type="Pfam" id="PF00156">
    <property type="entry name" value="Pribosyltran"/>
    <property type="match status" value="1"/>
</dbReference>
<keyword evidence="7 10" id="KW-0808">Transferase</keyword>
<dbReference type="CDD" id="cd06223">
    <property type="entry name" value="PRTases_typeI"/>
    <property type="match status" value="1"/>
</dbReference>
<sequence>MNHIGSKIKQLRVVKGSTQEELASYLQITYQSVSKWETGGSLPDISYLPHLAAYFGITLDELFGYRLDALNYKERFIQFMANSGVLKFGEFKLNSGRISPYFINTGNYRTGAQIAKLGEFYAECIREKGLQADVLYGPAYKGIPLAVATGIMLYAKFGMDWNYSFDRKEVKDHGEGGMIVGYHFKDGDRLLIVEDAITSGKVLREAMAKILGIAKVKVSDMLVSVDRLEKGLTEQSAIQEVERNFGIHVHSIVTIDDIIAAIENGIILGSDKLPALMAYKEKFGVSK</sequence>
<keyword evidence="6 10" id="KW-0328">Glycosyltransferase</keyword>
<comment type="pathway">
    <text evidence="2">Pyrimidine metabolism; UMP biosynthesis via de novo pathway; UMP from orotate: step 1/2.</text>
</comment>
<dbReference type="CDD" id="cd00093">
    <property type="entry name" value="HTH_XRE"/>
    <property type="match status" value="1"/>
</dbReference>
<keyword evidence="8" id="KW-0665">Pyrimidine biosynthesis</keyword>
<dbReference type="SUPFAM" id="SSF53271">
    <property type="entry name" value="PRTase-like"/>
    <property type="match status" value="1"/>
</dbReference>
<dbReference type="GO" id="GO:0044205">
    <property type="term" value="P:'de novo' UMP biosynthetic process"/>
    <property type="evidence" value="ECO:0007669"/>
    <property type="project" value="UniProtKB-UniPathway"/>
</dbReference>
<dbReference type="UniPathway" id="UPA00070">
    <property type="reaction ID" value="UER00119"/>
</dbReference>
<dbReference type="PANTHER" id="PTHR46683:SF1">
    <property type="entry name" value="OROTATE PHOSPHORIBOSYLTRANSFERASE 1-RELATED"/>
    <property type="match status" value="1"/>
</dbReference>
<gene>
    <name evidence="10" type="primary">pyrE_37</name>
    <name evidence="10" type="ORF">SDC9_104251</name>
</gene>
<dbReference type="AlphaFoldDB" id="A0A645AWF0"/>
<dbReference type="SUPFAM" id="SSF47413">
    <property type="entry name" value="lambda repressor-like DNA-binding domains"/>
    <property type="match status" value="1"/>
</dbReference>
<dbReference type="PROSITE" id="PS50943">
    <property type="entry name" value="HTH_CROC1"/>
    <property type="match status" value="1"/>
</dbReference>
<dbReference type="GO" id="GO:0006207">
    <property type="term" value="P:'de novo' pyrimidine nucleobase biosynthetic process"/>
    <property type="evidence" value="ECO:0007669"/>
    <property type="project" value="TreeGrafter"/>
</dbReference>
<comment type="caution">
    <text evidence="10">The sequence shown here is derived from an EMBL/GenBank/DDBJ whole genome shotgun (WGS) entry which is preliminary data.</text>
</comment>
<dbReference type="GO" id="GO:0003677">
    <property type="term" value="F:DNA binding"/>
    <property type="evidence" value="ECO:0007669"/>
    <property type="project" value="InterPro"/>
</dbReference>
<evidence type="ECO:0000256" key="4">
    <source>
        <dbReference type="ARBA" id="ARBA00011738"/>
    </source>
</evidence>
<evidence type="ECO:0000256" key="6">
    <source>
        <dbReference type="ARBA" id="ARBA00022676"/>
    </source>
</evidence>
<evidence type="ECO:0000256" key="7">
    <source>
        <dbReference type="ARBA" id="ARBA00022679"/>
    </source>
</evidence>
<evidence type="ECO:0000313" key="10">
    <source>
        <dbReference type="EMBL" id="MPM57429.1"/>
    </source>
</evidence>
<proteinExistence type="inferred from homology"/>
<evidence type="ECO:0000259" key="9">
    <source>
        <dbReference type="PROSITE" id="PS50943"/>
    </source>
</evidence>
<dbReference type="HAMAP" id="MF_01208">
    <property type="entry name" value="PyrE"/>
    <property type="match status" value="1"/>
</dbReference>
<dbReference type="InterPro" id="IPR004467">
    <property type="entry name" value="Or_phspho_trans_dom"/>
</dbReference>
<evidence type="ECO:0000256" key="1">
    <source>
        <dbReference type="ARBA" id="ARBA00003769"/>
    </source>
</evidence>
<evidence type="ECO:0000256" key="8">
    <source>
        <dbReference type="ARBA" id="ARBA00022975"/>
    </source>
</evidence>
<evidence type="ECO:0000256" key="2">
    <source>
        <dbReference type="ARBA" id="ARBA00004889"/>
    </source>
</evidence>
<evidence type="ECO:0000256" key="3">
    <source>
        <dbReference type="ARBA" id="ARBA00006340"/>
    </source>
</evidence>
<dbReference type="EC" id="2.4.2.10" evidence="5"/>
<protein>
    <recommendedName>
        <fullName evidence="5">orotate phosphoribosyltransferase</fullName>
        <ecNumber evidence="5">2.4.2.10</ecNumber>
    </recommendedName>
</protein>
<dbReference type="GO" id="GO:0046132">
    <property type="term" value="P:pyrimidine ribonucleoside biosynthetic process"/>
    <property type="evidence" value="ECO:0007669"/>
    <property type="project" value="TreeGrafter"/>
</dbReference>
<dbReference type="NCBIfam" id="TIGR00336">
    <property type="entry name" value="pyrE"/>
    <property type="match status" value="1"/>
</dbReference>
<dbReference type="Gene3D" id="3.40.50.2020">
    <property type="match status" value="1"/>
</dbReference>
<dbReference type="InterPro" id="IPR001387">
    <property type="entry name" value="Cro/C1-type_HTH"/>
</dbReference>
<feature type="domain" description="HTH cro/C1-type" evidence="9">
    <location>
        <begin position="8"/>
        <end position="62"/>
    </location>
</feature>
<comment type="subunit">
    <text evidence="4">Homodimer.</text>
</comment>
<comment type="similarity">
    <text evidence="3">Belongs to the purine/pyrimidine phosphoribosyltransferase family. PyrE subfamily.</text>
</comment>
<dbReference type="GO" id="GO:0004588">
    <property type="term" value="F:orotate phosphoribosyltransferase activity"/>
    <property type="evidence" value="ECO:0007669"/>
    <property type="project" value="UniProtKB-EC"/>
</dbReference>
<accession>A0A645AWF0</accession>
<dbReference type="InterPro" id="IPR029057">
    <property type="entry name" value="PRTase-like"/>
</dbReference>
<dbReference type="SMART" id="SM00530">
    <property type="entry name" value="HTH_XRE"/>
    <property type="match status" value="1"/>
</dbReference>
<organism evidence="10">
    <name type="scientific">bioreactor metagenome</name>
    <dbReference type="NCBI Taxonomy" id="1076179"/>
    <lineage>
        <taxon>unclassified sequences</taxon>
        <taxon>metagenomes</taxon>
        <taxon>ecological metagenomes</taxon>
    </lineage>
</organism>
<dbReference type="InterPro" id="IPR000836">
    <property type="entry name" value="PRTase_dom"/>
</dbReference>
<dbReference type="InterPro" id="IPR010982">
    <property type="entry name" value="Lambda_DNA-bd_dom_sf"/>
</dbReference>
<dbReference type="InterPro" id="IPR023031">
    <property type="entry name" value="OPRT"/>
</dbReference>
<dbReference type="GO" id="GO:0005737">
    <property type="term" value="C:cytoplasm"/>
    <property type="evidence" value="ECO:0007669"/>
    <property type="project" value="TreeGrafter"/>
</dbReference>
<name>A0A645AWF0_9ZZZZ</name>
<evidence type="ECO:0000256" key="5">
    <source>
        <dbReference type="ARBA" id="ARBA00011971"/>
    </source>
</evidence>
<dbReference type="Pfam" id="PF01381">
    <property type="entry name" value="HTH_3"/>
    <property type="match status" value="1"/>
</dbReference>
<dbReference type="EMBL" id="VSSQ01016263">
    <property type="protein sequence ID" value="MPM57429.1"/>
    <property type="molecule type" value="Genomic_DNA"/>
</dbReference>